<dbReference type="Proteomes" id="UP000824002">
    <property type="component" value="Unassembled WGS sequence"/>
</dbReference>
<keyword evidence="1 5" id="KW-0489">Methyltransferase</keyword>
<dbReference type="GO" id="GO:0032259">
    <property type="term" value="P:methylation"/>
    <property type="evidence" value="ECO:0007669"/>
    <property type="project" value="UniProtKB-KW"/>
</dbReference>
<dbReference type="InterPro" id="IPR050320">
    <property type="entry name" value="N5-glutamine_MTase"/>
</dbReference>
<dbReference type="InterPro" id="IPR019874">
    <property type="entry name" value="RF_methyltr_PrmC"/>
</dbReference>
<evidence type="ECO:0000256" key="3">
    <source>
        <dbReference type="ARBA" id="ARBA00022691"/>
    </source>
</evidence>
<dbReference type="AlphaFoldDB" id="A0A9D1FP28"/>
<evidence type="ECO:0000256" key="5">
    <source>
        <dbReference type="HAMAP-Rule" id="MF_02126"/>
    </source>
</evidence>
<dbReference type="Pfam" id="PF05175">
    <property type="entry name" value="MTS"/>
    <property type="match status" value="1"/>
</dbReference>
<dbReference type="GO" id="GO:0003676">
    <property type="term" value="F:nucleic acid binding"/>
    <property type="evidence" value="ECO:0007669"/>
    <property type="project" value="InterPro"/>
</dbReference>
<comment type="catalytic activity">
    <reaction evidence="4 5">
        <text>L-glutaminyl-[peptide chain release factor] + S-adenosyl-L-methionine = N(5)-methyl-L-glutaminyl-[peptide chain release factor] + S-adenosyl-L-homocysteine + H(+)</text>
        <dbReference type="Rhea" id="RHEA:42896"/>
        <dbReference type="Rhea" id="RHEA-COMP:10271"/>
        <dbReference type="Rhea" id="RHEA-COMP:10272"/>
        <dbReference type="ChEBI" id="CHEBI:15378"/>
        <dbReference type="ChEBI" id="CHEBI:30011"/>
        <dbReference type="ChEBI" id="CHEBI:57856"/>
        <dbReference type="ChEBI" id="CHEBI:59789"/>
        <dbReference type="ChEBI" id="CHEBI:61891"/>
        <dbReference type="EC" id="2.1.1.297"/>
    </reaction>
</comment>
<name>A0A9D1FP28_9FIRM</name>
<feature type="binding site" evidence="5">
    <location>
        <begin position="188"/>
        <end position="191"/>
    </location>
    <ligand>
        <name>substrate</name>
    </ligand>
</feature>
<evidence type="ECO:0000256" key="2">
    <source>
        <dbReference type="ARBA" id="ARBA00022679"/>
    </source>
</evidence>
<dbReference type="Gene3D" id="1.10.8.10">
    <property type="entry name" value="DNA helicase RuvA subunit, C-terminal domain"/>
    <property type="match status" value="1"/>
</dbReference>
<dbReference type="CDD" id="cd02440">
    <property type="entry name" value="AdoMet_MTases"/>
    <property type="match status" value="1"/>
</dbReference>
<evidence type="ECO:0000256" key="1">
    <source>
        <dbReference type="ARBA" id="ARBA00022603"/>
    </source>
</evidence>
<evidence type="ECO:0000259" key="7">
    <source>
        <dbReference type="Pfam" id="PF05175"/>
    </source>
</evidence>
<feature type="domain" description="Methyltransferase small" evidence="7">
    <location>
        <begin position="109"/>
        <end position="196"/>
    </location>
</feature>
<dbReference type="InterPro" id="IPR007848">
    <property type="entry name" value="Small_mtfrase_dom"/>
</dbReference>
<sequence>MKISLRDVYSDIKNTISPQTEDAAFEAKELLQAVFGVSRQDILLGRETEVESKQLDRLCELARRRASGEPLQYLLGEWDFYGRTFSVGPGVLIPRADTEPLVEKALDFLKGKPNPRVLDLCTGSGCIAVTIGAERPDAEVWAVEKSPEAWFFFCRNNEKYGGRVHGVLADALADIPILPVEFDLIISNPPYLTAEEMADLQPEVQKEPAMALDGGEDGLSFYRQLTSRYRGFLKPGGMMAYEIGMGQEHAVCEIFLQNRLDSVCQTKDLHGIIRVVTAENKLSQSDAENQSTEVDNLWPKRK</sequence>
<reference evidence="9" key="1">
    <citation type="submission" date="2020-10" db="EMBL/GenBank/DDBJ databases">
        <authorList>
            <person name="Gilroy R."/>
        </authorList>
    </citation>
    <scope>NUCLEOTIDE SEQUENCE</scope>
    <source>
        <strain evidence="9">CHK199-13235</strain>
    </source>
</reference>
<evidence type="ECO:0000256" key="6">
    <source>
        <dbReference type="SAM" id="MobiDB-lite"/>
    </source>
</evidence>
<dbReference type="NCBIfam" id="TIGR00536">
    <property type="entry name" value="hemK_fam"/>
    <property type="match status" value="1"/>
</dbReference>
<dbReference type="HAMAP" id="MF_02126">
    <property type="entry name" value="RF_methyltr_PrmC"/>
    <property type="match status" value="1"/>
</dbReference>
<dbReference type="EC" id="2.1.1.297" evidence="5"/>
<feature type="compositionally biased region" description="Polar residues" evidence="6">
    <location>
        <begin position="283"/>
        <end position="294"/>
    </location>
</feature>
<comment type="caution">
    <text evidence="5">Lacks conserved residue(s) required for the propagation of feature annotation.</text>
</comment>
<dbReference type="Gene3D" id="3.40.50.150">
    <property type="entry name" value="Vaccinia Virus protein VP39"/>
    <property type="match status" value="1"/>
</dbReference>
<dbReference type="PANTHER" id="PTHR18895:SF74">
    <property type="entry name" value="MTRF1L RELEASE FACTOR GLUTAMINE METHYLTRANSFERASE"/>
    <property type="match status" value="1"/>
</dbReference>
<proteinExistence type="inferred from homology"/>
<comment type="caution">
    <text evidence="9">The sequence shown here is derived from an EMBL/GenBank/DDBJ whole genome shotgun (WGS) entry which is preliminary data.</text>
</comment>
<dbReference type="Pfam" id="PF17827">
    <property type="entry name" value="PrmC_N"/>
    <property type="match status" value="1"/>
</dbReference>
<dbReference type="InterPro" id="IPR029063">
    <property type="entry name" value="SAM-dependent_MTases_sf"/>
</dbReference>
<organism evidence="9 10">
    <name type="scientific">Candidatus Merdivicinus excrementipullorum</name>
    <dbReference type="NCBI Taxonomy" id="2840867"/>
    <lineage>
        <taxon>Bacteria</taxon>
        <taxon>Bacillati</taxon>
        <taxon>Bacillota</taxon>
        <taxon>Clostridia</taxon>
        <taxon>Eubacteriales</taxon>
        <taxon>Oscillospiraceae</taxon>
        <taxon>Oscillospiraceae incertae sedis</taxon>
        <taxon>Candidatus Merdivicinus</taxon>
    </lineage>
</organism>
<dbReference type="GO" id="GO:0102559">
    <property type="term" value="F:peptide chain release factor N(5)-glutamine methyltransferase activity"/>
    <property type="evidence" value="ECO:0007669"/>
    <property type="project" value="UniProtKB-EC"/>
</dbReference>
<accession>A0A9D1FP28</accession>
<dbReference type="InterPro" id="IPR002052">
    <property type="entry name" value="DNA_methylase_N6_adenine_CS"/>
</dbReference>
<dbReference type="EMBL" id="DVJP01000066">
    <property type="protein sequence ID" value="HIS77082.1"/>
    <property type="molecule type" value="Genomic_DNA"/>
</dbReference>
<evidence type="ECO:0000259" key="8">
    <source>
        <dbReference type="Pfam" id="PF17827"/>
    </source>
</evidence>
<keyword evidence="2 5" id="KW-0808">Transferase</keyword>
<comment type="function">
    <text evidence="5">Methylates the class 1 translation termination release factors RF1/PrfA and RF2/PrfB on the glutamine residue of the universally conserved GGQ motif.</text>
</comment>
<keyword evidence="3 5" id="KW-0949">S-adenosyl-L-methionine</keyword>
<gene>
    <name evidence="5 9" type="primary">prmC</name>
    <name evidence="9" type="ORF">IAB51_09815</name>
</gene>
<reference evidence="9" key="2">
    <citation type="journal article" date="2021" name="PeerJ">
        <title>Extensive microbial diversity within the chicken gut microbiome revealed by metagenomics and culture.</title>
        <authorList>
            <person name="Gilroy R."/>
            <person name="Ravi A."/>
            <person name="Getino M."/>
            <person name="Pursley I."/>
            <person name="Horton D.L."/>
            <person name="Alikhan N.F."/>
            <person name="Baker D."/>
            <person name="Gharbi K."/>
            <person name="Hall N."/>
            <person name="Watson M."/>
            <person name="Adriaenssens E.M."/>
            <person name="Foster-Nyarko E."/>
            <person name="Jarju S."/>
            <person name="Secka A."/>
            <person name="Antonio M."/>
            <person name="Oren A."/>
            <person name="Chaudhuri R.R."/>
            <person name="La Ragione R."/>
            <person name="Hildebrand F."/>
            <person name="Pallen M.J."/>
        </authorList>
    </citation>
    <scope>NUCLEOTIDE SEQUENCE</scope>
    <source>
        <strain evidence="9">CHK199-13235</strain>
    </source>
</reference>
<evidence type="ECO:0000256" key="4">
    <source>
        <dbReference type="ARBA" id="ARBA00048391"/>
    </source>
</evidence>
<feature type="binding site" evidence="5">
    <location>
        <position position="144"/>
    </location>
    <ligand>
        <name>S-adenosyl-L-methionine</name>
        <dbReference type="ChEBI" id="CHEBI:59789"/>
    </ligand>
</feature>
<dbReference type="PANTHER" id="PTHR18895">
    <property type="entry name" value="HEMK METHYLTRANSFERASE"/>
    <property type="match status" value="1"/>
</dbReference>
<feature type="region of interest" description="Disordered" evidence="6">
    <location>
        <begin position="283"/>
        <end position="302"/>
    </location>
</feature>
<feature type="binding site" evidence="5">
    <location>
        <position position="188"/>
    </location>
    <ligand>
        <name>S-adenosyl-L-methionine</name>
        <dbReference type="ChEBI" id="CHEBI:59789"/>
    </ligand>
</feature>
<evidence type="ECO:0000313" key="10">
    <source>
        <dbReference type="Proteomes" id="UP000824002"/>
    </source>
</evidence>
<dbReference type="SUPFAM" id="SSF53335">
    <property type="entry name" value="S-adenosyl-L-methionine-dependent methyltransferases"/>
    <property type="match status" value="1"/>
</dbReference>
<comment type="similarity">
    <text evidence="5">Belongs to the protein N5-glutamine methyltransferase family. PrmC subfamily.</text>
</comment>
<dbReference type="InterPro" id="IPR004556">
    <property type="entry name" value="HemK-like"/>
</dbReference>
<evidence type="ECO:0000313" key="9">
    <source>
        <dbReference type="EMBL" id="HIS77082.1"/>
    </source>
</evidence>
<dbReference type="NCBIfam" id="TIGR03534">
    <property type="entry name" value="RF_mod_PrmC"/>
    <property type="match status" value="1"/>
</dbReference>
<dbReference type="InterPro" id="IPR040758">
    <property type="entry name" value="PrmC_N"/>
</dbReference>
<protein>
    <recommendedName>
        <fullName evidence="5">Release factor glutamine methyltransferase</fullName>
        <shortName evidence="5">RF MTase</shortName>
        <ecNumber evidence="5">2.1.1.297</ecNumber>
    </recommendedName>
    <alternativeName>
        <fullName evidence="5">N5-glutamine methyltransferase PrmC</fullName>
    </alternativeName>
    <alternativeName>
        <fullName evidence="5">Protein-(glutamine-N5) MTase PrmC</fullName>
    </alternativeName>
    <alternativeName>
        <fullName evidence="5">Protein-glutamine N-methyltransferase PrmC</fullName>
    </alternativeName>
</protein>
<dbReference type="PROSITE" id="PS00092">
    <property type="entry name" value="N6_MTASE"/>
    <property type="match status" value="1"/>
</dbReference>
<feature type="domain" description="Release factor glutamine methyltransferase N-terminal" evidence="8">
    <location>
        <begin position="20"/>
        <end position="76"/>
    </location>
</feature>